<sequence length="162" mass="17921">MRMGEGVEWGLHCCVTLGWLQDRAPVPIRRLAAWFDLPQEYLKKRLQPLARAGILGSGPGVRGGWSLARAPEDISVIEVVTALEGPLEAFRCTEIRRRGEGARDAGPEFDHLCGISTVMRRAELAWRRELAGQTIADLMAKAPDGAARTRRNYERIIASATD</sequence>
<dbReference type="Gene3D" id="1.10.10.10">
    <property type="entry name" value="Winged helix-like DNA-binding domain superfamily/Winged helix DNA-binding domain"/>
    <property type="match status" value="1"/>
</dbReference>
<dbReference type="AlphaFoldDB" id="A0A239BPX6"/>
<reference evidence="2" key="1">
    <citation type="submission" date="2017-06" db="EMBL/GenBank/DDBJ databases">
        <authorList>
            <person name="Varghese N."/>
            <person name="Submissions S."/>
        </authorList>
    </citation>
    <scope>NUCLEOTIDE SEQUENCE [LARGE SCALE GENOMIC DNA]</scope>
    <source>
        <strain evidence="2">DSM 44485</strain>
    </source>
</reference>
<dbReference type="EMBL" id="FZNP01000011">
    <property type="protein sequence ID" value="SNS10127.1"/>
    <property type="molecule type" value="Genomic_DNA"/>
</dbReference>
<organism evidence="1 2">
    <name type="scientific">Actinomadura mexicana</name>
    <dbReference type="NCBI Taxonomy" id="134959"/>
    <lineage>
        <taxon>Bacteria</taxon>
        <taxon>Bacillati</taxon>
        <taxon>Actinomycetota</taxon>
        <taxon>Actinomycetes</taxon>
        <taxon>Streptosporangiales</taxon>
        <taxon>Thermomonosporaceae</taxon>
        <taxon>Actinomadura</taxon>
    </lineage>
</organism>
<dbReference type="GO" id="GO:0005829">
    <property type="term" value="C:cytosol"/>
    <property type="evidence" value="ECO:0007669"/>
    <property type="project" value="TreeGrafter"/>
</dbReference>
<dbReference type="Proteomes" id="UP000198420">
    <property type="component" value="Unassembled WGS sequence"/>
</dbReference>
<dbReference type="PANTHER" id="PTHR33221">
    <property type="entry name" value="WINGED HELIX-TURN-HELIX TRANSCRIPTIONAL REGULATOR, RRF2 FAMILY"/>
    <property type="match status" value="1"/>
</dbReference>
<dbReference type="PANTHER" id="PTHR33221:SF13">
    <property type="entry name" value="TRANSCRIPTIONAL REGULATOR-RELATED"/>
    <property type="match status" value="1"/>
</dbReference>
<dbReference type="PROSITE" id="PS51197">
    <property type="entry name" value="HTH_RRF2_2"/>
    <property type="match status" value="1"/>
</dbReference>
<dbReference type="InterPro" id="IPR000944">
    <property type="entry name" value="Tscrpt_reg_Rrf2"/>
</dbReference>
<dbReference type="InterPro" id="IPR036388">
    <property type="entry name" value="WH-like_DNA-bd_sf"/>
</dbReference>
<evidence type="ECO:0000313" key="2">
    <source>
        <dbReference type="Proteomes" id="UP000198420"/>
    </source>
</evidence>
<keyword evidence="2" id="KW-1185">Reference proteome</keyword>
<gene>
    <name evidence="1" type="ORF">SAMN06265355_11145</name>
</gene>
<dbReference type="GO" id="GO:0003700">
    <property type="term" value="F:DNA-binding transcription factor activity"/>
    <property type="evidence" value="ECO:0007669"/>
    <property type="project" value="TreeGrafter"/>
</dbReference>
<proteinExistence type="predicted"/>
<accession>A0A239BPX6</accession>
<dbReference type="SUPFAM" id="SSF46785">
    <property type="entry name" value="Winged helix' DNA-binding domain"/>
    <property type="match status" value="1"/>
</dbReference>
<dbReference type="RefSeq" id="WP_089314575.1">
    <property type="nucleotide sequence ID" value="NZ_FZNP01000011.1"/>
</dbReference>
<dbReference type="Pfam" id="PF02082">
    <property type="entry name" value="Rrf2"/>
    <property type="match status" value="1"/>
</dbReference>
<dbReference type="InterPro" id="IPR036390">
    <property type="entry name" value="WH_DNA-bd_sf"/>
</dbReference>
<protein>
    <submittedName>
        <fullName evidence="1">Transcriptional regulator, BadM/Rrf2 family</fullName>
    </submittedName>
</protein>
<evidence type="ECO:0000313" key="1">
    <source>
        <dbReference type="EMBL" id="SNS10127.1"/>
    </source>
</evidence>
<dbReference type="OrthoDB" id="9808360at2"/>
<dbReference type="NCBIfam" id="TIGR00738">
    <property type="entry name" value="rrf2_super"/>
    <property type="match status" value="1"/>
</dbReference>
<name>A0A239BPX6_9ACTN</name>